<comment type="caution">
    <text evidence="1">The sequence shown here is derived from an EMBL/GenBank/DDBJ whole genome shotgun (WGS) entry which is preliminary data.</text>
</comment>
<dbReference type="Pfam" id="PF01904">
    <property type="entry name" value="DUF72"/>
    <property type="match status" value="1"/>
</dbReference>
<evidence type="ECO:0008006" key="3">
    <source>
        <dbReference type="Google" id="ProtNLM"/>
    </source>
</evidence>
<dbReference type="InterPro" id="IPR036520">
    <property type="entry name" value="UPF0759_sf"/>
</dbReference>
<proteinExistence type="predicted"/>
<accession>A0ABQ3B5C9</accession>
<reference evidence="2" key="1">
    <citation type="journal article" date="2019" name="Int. J. Syst. Evol. Microbiol.">
        <title>The Global Catalogue of Microorganisms (GCM) 10K type strain sequencing project: providing services to taxonomists for standard genome sequencing and annotation.</title>
        <authorList>
            <consortium name="The Broad Institute Genomics Platform"/>
            <consortium name="The Broad Institute Genome Sequencing Center for Infectious Disease"/>
            <person name="Wu L."/>
            <person name="Ma J."/>
        </authorList>
    </citation>
    <scope>NUCLEOTIDE SEQUENCE [LARGE SCALE GENOMIC DNA]</scope>
    <source>
        <strain evidence="2">KCTC 32239</strain>
    </source>
</reference>
<dbReference type="PANTHER" id="PTHR30348:SF4">
    <property type="entry name" value="DUF72 DOMAIN-CONTAINING PROTEIN"/>
    <property type="match status" value="1"/>
</dbReference>
<gene>
    <name evidence="1" type="ORF">GCM10011613_19080</name>
</gene>
<sequence length="257" mass="29708">MKSSQSHTQQHLVKIGTSGIVLPGNKSTFPLEFQSQTRLHYFATLFNSLEVNSSFYKIPKFATFEKWASEVPDDFKFSVKLWRGITHAKKLAYSLDDLTRFMDAAEGLGTKKGCLLVQFPASIRIESYEEVAALLRRIADLNANNQWQLAVEFRHIDWYFTKVYDLLSTIKSTLVMHDMPNSTPPVELLEYFDPTCLYLRFHGPSGQYTGSYSNQFVDEYAEFIKKWRSQGKLIYVYFNNTIGSALQNAQRLQHQLR</sequence>
<keyword evidence="2" id="KW-1185">Reference proteome</keyword>
<evidence type="ECO:0000313" key="2">
    <source>
        <dbReference type="Proteomes" id="UP000619761"/>
    </source>
</evidence>
<evidence type="ECO:0000313" key="1">
    <source>
        <dbReference type="EMBL" id="GGY73951.1"/>
    </source>
</evidence>
<dbReference type="Gene3D" id="3.20.20.410">
    <property type="entry name" value="Protein of unknown function UPF0759"/>
    <property type="match status" value="1"/>
</dbReference>
<dbReference type="SUPFAM" id="SSF117396">
    <property type="entry name" value="TM1631-like"/>
    <property type="match status" value="1"/>
</dbReference>
<organism evidence="1 2">
    <name type="scientific">Cellvibrio zantedeschiae</name>
    <dbReference type="NCBI Taxonomy" id="1237077"/>
    <lineage>
        <taxon>Bacteria</taxon>
        <taxon>Pseudomonadati</taxon>
        <taxon>Pseudomonadota</taxon>
        <taxon>Gammaproteobacteria</taxon>
        <taxon>Cellvibrionales</taxon>
        <taxon>Cellvibrionaceae</taxon>
        <taxon>Cellvibrio</taxon>
    </lineage>
</organism>
<dbReference type="PANTHER" id="PTHR30348">
    <property type="entry name" value="UNCHARACTERIZED PROTEIN YECE"/>
    <property type="match status" value="1"/>
</dbReference>
<dbReference type="InterPro" id="IPR002763">
    <property type="entry name" value="DUF72"/>
</dbReference>
<protein>
    <recommendedName>
        <fullName evidence="3">DUF72 domain-containing protein</fullName>
    </recommendedName>
</protein>
<dbReference type="Proteomes" id="UP000619761">
    <property type="component" value="Unassembled WGS sequence"/>
</dbReference>
<dbReference type="EMBL" id="BMYZ01000001">
    <property type="protein sequence ID" value="GGY73951.1"/>
    <property type="molecule type" value="Genomic_DNA"/>
</dbReference>
<name>A0ABQ3B5C9_9GAMM</name>